<name>A0AAV7IXA5_COTGL</name>
<dbReference type="Proteomes" id="UP000826195">
    <property type="component" value="Unassembled WGS sequence"/>
</dbReference>
<evidence type="ECO:0000313" key="2">
    <source>
        <dbReference type="Proteomes" id="UP000826195"/>
    </source>
</evidence>
<keyword evidence="2" id="KW-1185">Reference proteome</keyword>
<protein>
    <submittedName>
        <fullName evidence="1">Uncharacterized protein</fullName>
    </submittedName>
</protein>
<sequence>MIFNYDGDFLQRSYQLRQLVVELLSLDSNPDRRSRPLVHVPRHDRAARLPRVQAIDMQILNKLASHTSAALFVTPLITLDISFFLLGRLFVDDLVSCLVISVRRENRLPSSPNEYHRE</sequence>
<proteinExistence type="predicted"/>
<organism evidence="1 2">
    <name type="scientific">Cotesia glomerata</name>
    <name type="common">Lepidopteran parasitic wasp</name>
    <name type="synonym">Apanteles glomeratus</name>
    <dbReference type="NCBI Taxonomy" id="32391"/>
    <lineage>
        <taxon>Eukaryota</taxon>
        <taxon>Metazoa</taxon>
        <taxon>Ecdysozoa</taxon>
        <taxon>Arthropoda</taxon>
        <taxon>Hexapoda</taxon>
        <taxon>Insecta</taxon>
        <taxon>Pterygota</taxon>
        <taxon>Neoptera</taxon>
        <taxon>Endopterygota</taxon>
        <taxon>Hymenoptera</taxon>
        <taxon>Apocrita</taxon>
        <taxon>Ichneumonoidea</taxon>
        <taxon>Braconidae</taxon>
        <taxon>Microgastrinae</taxon>
        <taxon>Cotesia</taxon>
    </lineage>
</organism>
<accession>A0AAV7IXA5</accession>
<comment type="caution">
    <text evidence="1">The sequence shown here is derived from an EMBL/GenBank/DDBJ whole genome shotgun (WGS) entry which is preliminary data.</text>
</comment>
<gene>
    <name evidence="1" type="ORF">KQX54_004241</name>
</gene>
<reference evidence="1 2" key="1">
    <citation type="journal article" date="2021" name="J. Hered.">
        <title>A chromosome-level genome assembly of the parasitoid wasp, Cotesia glomerata (Hymenoptera: Braconidae).</title>
        <authorList>
            <person name="Pinto B.J."/>
            <person name="Weis J.J."/>
            <person name="Gamble T."/>
            <person name="Ode P.J."/>
            <person name="Paul R."/>
            <person name="Zaspel J.M."/>
        </authorList>
    </citation>
    <scope>NUCLEOTIDE SEQUENCE [LARGE SCALE GENOMIC DNA]</scope>
    <source>
        <strain evidence="1">CgM1</strain>
    </source>
</reference>
<evidence type="ECO:0000313" key="1">
    <source>
        <dbReference type="EMBL" id="KAH0560404.1"/>
    </source>
</evidence>
<dbReference type="EMBL" id="JAHXZJ010000374">
    <property type="protein sequence ID" value="KAH0560404.1"/>
    <property type="molecule type" value="Genomic_DNA"/>
</dbReference>
<dbReference type="AlphaFoldDB" id="A0AAV7IXA5"/>